<proteinExistence type="predicted"/>
<reference evidence="2 3" key="1">
    <citation type="submission" date="2014-04" db="EMBL/GenBank/DDBJ databases">
        <authorList>
            <consortium name="DOE Joint Genome Institute"/>
            <person name="Kuo A."/>
            <person name="Martino E."/>
            <person name="Perotto S."/>
            <person name="Kohler A."/>
            <person name="Nagy L.G."/>
            <person name="Floudas D."/>
            <person name="Copeland A."/>
            <person name="Barry K.W."/>
            <person name="Cichocki N."/>
            <person name="Veneault-Fourrey C."/>
            <person name="LaButti K."/>
            <person name="Lindquist E.A."/>
            <person name="Lipzen A."/>
            <person name="Lundell T."/>
            <person name="Morin E."/>
            <person name="Murat C."/>
            <person name="Sun H."/>
            <person name="Tunlid A."/>
            <person name="Henrissat B."/>
            <person name="Grigoriev I.V."/>
            <person name="Hibbett D.S."/>
            <person name="Martin F."/>
            <person name="Nordberg H.P."/>
            <person name="Cantor M.N."/>
            <person name="Hua S.X."/>
        </authorList>
    </citation>
    <scope>NUCLEOTIDE SEQUENCE [LARGE SCALE GENOMIC DNA]</scope>
    <source>
        <strain evidence="2 3">Zn</strain>
    </source>
</reference>
<keyword evidence="1" id="KW-0812">Transmembrane</keyword>
<keyword evidence="3" id="KW-1185">Reference proteome</keyword>
<evidence type="ECO:0000313" key="2">
    <source>
        <dbReference type="EMBL" id="KIN05163.1"/>
    </source>
</evidence>
<feature type="transmembrane region" description="Helical" evidence="1">
    <location>
        <begin position="72"/>
        <end position="93"/>
    </location>
</feature>
<organism evidence="2 3">
    <name type="scientific">Oidiodendron maius (strain Zn)</name>
    <dbReference type="NCBI Taxonomy" id="913774"/>
    <lineage>
        <taxon>Eukaryota</taxon>
        <taxon>Fungi</taxon>
        <taxon>Dikarya</taxon>
        <taxon>Ascomycota</taxon>
        <taxon>Pezizomycotina</taxon>
        <taxon>Leotiomycetes</taxon>
        <taxon>Leotiomycetes incertae sedis</taxon>
        <taxon>Myxotrichaceae</taxon>
        <taxon>Oidiodendron</taxon>
    </lineage>
</organism>
<feature type="transmembrane region" description="Helical" evidence="1">
    <location>
        <begin position="293"/>
        <end position="313"/>
    </location>
</feature>
<dbReference type="PANTHER" id="PTHR36844">
    <property type="entry name" value="PROTEASE PRSW"/>
    <property type="match status" value="1"/>
</dbReference>
<evidence type="ECO:0000313" key="3">
    <source>
        <dbReference type="Proteomes" id="UP000054321"/>
    </source>
</evidence>
<dbReference type="GO" id="GO:0008233">
    <property type="term" value="F:peptidase activity"/>
    <property type="evidence" value="ECO:0007669"/>
    <property type="project" value="InterPro"/>
</dbReference>
<dbReference type="AlphaFoldDB" id="A0A0C3DSX1"/>
<dbReference type="Pfam" id="PF13367">
    <property type="entry name" value="PrsW-protease"/>
    <property type="match status" value="1"/>
</dbReference>
<feature type="transmembrane region" description="Helical" evidence="1">
    <location>
        <begin position="183"/>
        <end position="205"/>
    </location>
</feature>
<feature type="transmembrane region" description="Helical" evidence="1">
    <location>
        <begin position="217"/>
        <end position="241"/>
    </location>
</feature>
<dbReference type="HOGENOM" id="CLU_051200_0_0_1"/>
<keyword evidence="1" id="KW-1133">Transmembrane helix</keyword>
<dbReference type="STRING" id="913774.A0A0C3DSX1"/>
<accession>A0A0C3DSX1</accession>
<dbReference type="EMBL" id="KN832872">
    <property type="protein sequence ID" value="KIN05163.1"/>
    <property type="molecule type" value="Genomic_DNA"/>
</dbReference>
<dbReference type="InParanoid" id="A0A0C3DSX1"/>
<evidence type="ECO:0000256" key="1">
    <source>
        <dbReference type="SAM" id="Phobius"/>
    </source>
</evidence>
<gene>
    <name evidence="2" type="ORF">OIDMADRAFT_116135</name>
</gene>
<dbReference type="PANTHER" id="PTHR36844:SF1">
    <property type="entry name" value="PROTEASE PRSW"/>
    <property type="match status" value="1"/>
</dbReference>
<sequence>MSQSAQHTSISLPTRLLCYLGPPSVILLTASLSPRTALLSPLSFVPTALFFRNWRQSNKIDSARRGELEPMVWTYVAAGTLGLASAALAQVVICKGVSATLFRSDQLRAEFWEEFTRTTIAGLTADQLARRNELAASWQNWVFNAILTFVSAGLVEETLKYMPIAYARRRGTAKERGQRDRAYRDYALSGALSFGMIETIGYIYISSESAGEAVSKSILTLFARVVIGQVGHLSVAALTALRAIRRDYYGEKLSWWKVVGPSILLHGIYNFVAMTGSTLEGNVGWIQPTGTKVVTVGLGLIVSLVSFSVLQVCREWKSLEFRDRILKSSGDESN</sequence>
<keyword evidence="1" id="KW-0472">Membrane</keyword>
<reference evidence="3" key="2">
    <citation type="submission" date="2015-01" db="EMBL/GenBank/DDBJ databases">
        <title>Evolutionary Origins and Diversification of the Mycorrhizal Mutualists.</title>
        <authorList>
            <consortium name="DOE Joint Genome Institute"/>
            <consortium name="Mycorrhizal Genomics Consortium"/>
            <person name="Kohler A."/>
            <person name="Kuo A."/>
            <person name="Nagy L.G."/>
            <person name="Floudas D."/>
            <person name="Copeland A."/>
            <person name="Barry K.W."/>
            <person name="Cichocki N."/>
            <person name="Veneault-Fourrey C."/>
            <person name="LaButti K."/>
            <person name="Lindquist E.A."/>
            <person name="Lipzen A."/>
            <person name="Lundell T."/>
            <person name="Morin E."/>
            <person name="Murat C."/>
            <person name="Riley R."/>
            <person name="Ohm R."/>
            <person name="Sun H."/>
            <person name="Tunlid A."/>
            <person name="Henrissat B."/>
            <person name="Grigoriev I.V."/>
            <person name="Hibbett D.S."/>
            <person name="Martin F."/>
        </authorList>
    </citation>
    <scope>NUCLEOTIDE SEQUENCE [LARGE SCALE GENOMIC DNA]</scope>
    <source>
        <strain evidence="3">Zn</strain>
    </source>
</reference>
<dbReference type="InterPro" id="IPR026898">
    <property type="entry name" value="PrsW"/>
</dbReference>
<dbReference type="OrthoDB" id="125546at2759"/>
<dbReference type="Proteomes" id="UP000054321">
    <property type="component" value="Unassembled WGS sequence"/>
</dbReference>
<feature type="transmembrane region" description="Helical" evidence="1">
    <location>
        <begin position="253"/>
        <end position="273"/>
    </location>
</feature>
<protein>
    <submittedName>
        <fullName evidence="2">Uncharacterized protein</fullName>
    </submittedName>
</protein>
<name>A0A0C3DSX1_OIDMZ</name>